<dbReference type="SUPFAM" id="SSF48452">
    <property type="entry name" value="TPR-like"/>
    <property type="match status" value="1"/>
</dbReference>
<dbReference type="Pfam" id="PF00931">
    <property type="entry name" value="NB-ARC"/>
    <property type="match status" value="1"/>
</dbReference>
<accession>A0AAJ0FP76</accession>
<gene>
    <name evidence="4" type="ORF">QQS21_010601</name>
</gene>
<dbReference type="GO" id="GO:0043531">
    <property type="term" value="F:ADP binding"/>
    <property type="evidence" value="ECO:0007669"/>
    <property type="project" value="InterPro"/>
</dbReference>
<dbReference type="NCBIfam" id="NF040586">
    <property type="entry name" value="FxSxx_TPR"/>
    <property type="match status" value="1"/>
</dbReference>
<feature type="domain" description="NB-ARC" evidence="2">
    <location>
        <begin position="272"/>
        <end position="450"/>
    </location>
</feature>
<dbReference type="Proteomes" id="UP001251528">
    <property type="component" value="Unassembled WGS sequence"/>
</dbReference>
<dbReference type="InterPro" id="IPR011990">
    <property type="entry name" value="TPR-like_helical_dom_sf"/>
</dbReference>
<dbReference type="InterPro" id="IPR019734">
    <property type="entry name" value="TPR_rpt"/>
</dbReference>
<dbReference type="SUPFAM" id="SSF53167">
    <property type="entry name" value="Purine and uridine phosphorylases"/>
    <property type="match status" value="1"/>
</dbReference>
<dbReference type="InterPro" id="IPR000845">
    <property type="entry name" value="Nucleoside_phosphorylase_d"/>
</dbReference>
<dbReference type="PROSITE" id="PS50005">
    <property type="entry name" value="TPR"/>
    <property type="match status" value="1"/>
</dbReference>
<dbReference type="InterPro" id="IPR035994">
    <property type="entry name" value="Nucleoside_phosphorylase_sf"/>
</dbReference>
<protein>
    <recommendedName>
        <fullName evidence="6">Kinesin light chain</fullName>
    </recommendedName>
</protein>
<evidence type="ECO:0000259" key="2">
    <source>
        <dbReference type="Pfam" id="PF00931"/>
    </source>
</evidence>
<dbReference type="InterPro" id="IPR027417">
    <property type="entry name" value="P-loop_NTPase"/>
</dbReference>
<organism evidence="4 5">
    <name type="scientific">Conoideocrella luteorostrata</name>
    <dbReference type="NCBI Taxonomy" id="1105319"/>
    <lineage>
        <taxon>Eukaryota</taxon>
        <taxon>Fungi</taxon>
        <taxon>Dikarya</taxon>
        <taxon>Ascomycota</taxon>
        <taxon>Pezizomycotina</taxon>
        <taxon>Sordariomycetes</taxon>
        <taxon>Hypocreomycetidae</taxon>
        <taxon>Hypocreales</taxon>
        <taxon>Clavicipitaceae</taxon>
        <taxon>Conoideocrella</taxon>
    </lineage>
</organism>
<keyword evidence="5" id="KW-1185">Reference proteome</keyword>
<name>A0AAJ0FP76_9HYPO</name>
<evidence type="ECO:0000313" key="4">
    <source>
        <dbReference type="EMBL" id="KAK2591716.1"/>
    </source>
</evidence>
<sequence length="1004" mass="112685">MGLMVGIGGGVPSKENDIRLGDVVVSIPAHGFGGVVQHDMGKNTIDGGWLRTGSLNGPPSILRTTIAKLISLHQIRGNKIQFYLSEMVERHPNLSPQYTFQETYSDKLYEPEPEDPETFNGWVEIKRSPRRPHEFIKIHYGLIASGNQVIKSGRNRDQISASLGGVLCFEMEAAGLMNELPCVVIRGICDYADAHKHKVWQEYAAAVAAAYTKELIMALPTLVSEKTGFNVSSLTFPVVQDPLVAVQNQALDLKPNWIVPFSRNKNFVGREHELSTLQQWSSSEDVSHNMAVFGLGGVGKTQIALEFAYCTKEQNPKYSVFWVPATDHLAFEQAYKQIGQALKIPGIDAAGADVKQLVKDALSNKRTGPWLMIVDNADDISMIFQQPTDVNVISPALIDYIPSNPYGCTLFTTRNRKVAVRQAASKIIFLEIMEPEDANKLLEKSLLQQELTSDVDATKELLQLLGYLPLAIIQAVAYINENDTTIEEYASLYKDSEADVMKVLSEDFEVHGRYKTTKNAIATTWLISISQLTLSSPGAINLLSFMACVSNHNISESLLPPAPSKKQGLESIGALKAYSFIRKRIREREEETSFDIHPLVHLATRNWLRNERKLQLWATKAVSRLVELLPDGGHENRKTWTTYLPHAQYVLTSAIVEKDDLQLVVLAEKLAKCLYSNGEYAEAYQVYEQALELRRQVSGLENRDTLRNMFGMAEALNHQGKHRQAEYQHREILELRKKVLGPQDPEVGRSMNYLAQALYDSGSYTQAEQVHRDALALQNEVLHPEHPNTLTTMGYIAQTLGKQGKYQEAEEIHRNLLQIRLRVQGEEYPGTLATMSCLGVALGDLGNYAAAEETHRRVLNIRIKILGNRHPHTLITRRWLADALLHQGKFQEALRVNQETLEIQTESLGVKHPNTILTLNNLADIFFYKGENDRAIEVYRRAVDLQLEVLGPDHPETFDAMYGLANALHNQGKVDEAKEIYEKVFMARSRVLGPQHPKTLLVPH</sequence>
<dbReference type="InterPro" id="IPR053137">
    <property type="entry name" value="NLR-like"/>
</dbReference>
<dbReference type="Pfam" id="PF13424">
    <property type="entry name" value="TPR_12"/>
    <property type="match status" value="3"/>
</dbReference>
<keyword evidence="1" id="KW-0802">TPR repeat</keyword>
<dbReference type="GO" id="GO:0009116">
    <property type="term" value="P:nucleoside metabolic process"/>
    <property type="evidence" value="ECO:0007669"/>
    <property type="project" value="InterPro"/>
</dbReference>
<dbReference type="PANTHER" id="PTHR46082">
    <property type="entry name" value="ATP/GTP-BINDING PROTEIN-RELATED"/>
    <property type="match status" value="1"/>
</dbReference>
<evidence type="ECO:0000256" key="1">
    <source>
        <dbReference type="PROSITE-ProRule" id="PRU00339"/>
    </source>
</evidence>
<dbReference type="PANTHER" id="PTHR46082:SF11">
    <property type="entry name" value="AAA+ ATPASE DOMAIN-CONTAINING PROTEIN-RELATED"/>
    <property type="match status" value="1"/>
</dbReference>
<feature type="repeat" description="TPR" evidence="1">
    <location>
        <begin position="916"/>
        <end position="949"/>
    </location>
</feature>
<evidence type="ECO:0000313" key="5">
    <source>
        <dbReference type="Proteomes" id="UP001251528"/>
    </source>
</evidence>
<dbReference type="Pfam" id="PF01048">
    <property type="entry name" value="PNP_UDP_1"/>
    <property type="match status" value="1"/>
</dbReference>
<dbReference type="EMBL" id="JASWJB010000314">
    <property type="protein sequence ID" value="KAK2591716.1"/>
    <property type="molecule type" value="Genomic_DNA"/>
</dbReference>
<dbReference type="GO" id="GO:0003824">
    <property type="term" value="F:catalytic activity"/>
    <property type="evidence" value="ECO:0007669"/>
    <property type="project" value="InterPro"/>
</dbReference>
<proteinExistence type="predicted"/>
<dbReference type="AlphaFoldDB" id="A0AAJ0FP76"/>
<dbReference type="Gene3D" id="3.40.50.300">
    <property type="entry name" value="P-loop containing nucleotide triphosphate hydrolases"/>
    <property type="match status" value="1"/>
</dbReference>
<dbReference type="InterPro" id="IPR002182">
    <property type="entry name" value="NB-ARC"/>
</dbReference>
<dbReference type="Gene3D" id="3.40.50.1580">
    <property type="entry name" value="Nucleoside phosphorylase domain"/>
    <property type="match status" value="1"/>
</dbReference>
<evidence type="ECO:0000259" key="3">
    <source>
        <dbReference type="Pfam" id="PF01048"/>
    </source>
</evidence>
<dbReference type="SUPFAM" id="SSF52540">
    <property type="entry name" value="P-loop containing nucleoside triphosphate hydrolases"/>
    <property type="match status" value="1"/>
</dbReference>
<feature type="domain" description="Nucleoside phosphorylase" evidence="3">
    <location>
        <begin position="49"/>
        <end position="206"/>
    </location>
</feature>
<reference evidence="4" key="1">
    <citation type="submission" date="2023-06" db="EMBL/GenBank/DDBJ databases">
        <title>Conoideocrella luteorostrata (Hypocreales: Clavicipitaceae), a potential biocontrol fungus for elongate hemlock scale in United States Christmas tree production areas.</title>
        <authorList>
            <person name="Barrett H."/>
            <person name="Lovett B."/>
            <person name="Macias A.M."/>
            <person name="Stajich J.E."/>
            <person name="Kasson M.T."/>
        </authorList>
    </citation>
    <scope>NUCLEOTIDE SEQUENCE</scope>
    <source>
        <strain evidence="4">ARSEF 14590</strain>
    </source>
</reference>
<dbReference type="Gene3D" id="1.25.40.10">
    <property type="entry name" value="Tetratricopeptide repeat domain"/>
    <property type="match status" value="3"/>
</dbReference>
<evidence type="ECO:0008006" key="6">
    <source>
        <dbReference type="Google" id="ProtNLM"/>
    </source>
</evidence>
<comment type="caution">
    <text evidence="4">The sequence shown here is derived from an EMBL/GenBank/DDBJ whole genome shotgun (WGS) entry which is preliminary data.</text>
</comment>
<dbReference type="Pfam" id="PF13374">
    <property type="entry name" value="TPR_10"/>
    <property type="match status" value="2"/>
</dbReference>
<dbReference type="SMART" id="SM00028">
    <property type="entry name" value="TPR"/>
    <property type="match status" value="7"/>
</dbReference>